<protein>
    <recommendedName>
        <fullName evidence="3">Glutaredoxin domain-containing protein</fullName>
    </recommendedName>
</protein>
<name>A0A3G9JNK5_9FIRM</name>
<dbReference type="InterPro" id="IPR036249">
    <property type="entry name" value="Thioredoxin-like_sf"/>
</dbReference>
<sequence>MKKLFVVLMLILSGCAKQKVTHIDVYYLTTCGACHALKSELTRYQKKHSALYVNYYDLDDETSLKRYTKLMKQLNVNENKTPLIVAKGSFVKIGYRAQDRQVLGKALATAMKGQVFHDQRFYLDPNAKKNTKTKG</sequence>
<dbReference type="RefSeq" id="WP_125118724.1">
    <property type="nucleotide sequence ID" value="NZ_AP019309.1"/>
</dbReference>
<dbReference type="KEGG" id="ebm:SG0102_07420"/>
<dbReference type="Gene3D" id="3.40.30.10">
    <property type="entry name" value="Glutaredoxin"/>
    <property type="match status" value="1"/>
</dbReference>
<dbReference type="Proteomes" id="UP000268059">
    <property type="component" value="Chromosome"/>
</dbReference>
<accession>A0A3G9JNK5</accession>
<proteinExistence type="predicted"/>
<evidence type="ECO:0000313" key="2">
    <source>
        <dbReference type="Proteomes" id="UP000268059"/>
    </source>
</evidence>
<dbReference type="SUPFAM" id="SSF52833">
    <property type="entry name" value="Thioredoxin-like"/>
    <property type="match status" value="1"/>
</dbReference>
<keyword evidence="2" id="KW-1185">Reference proteome</keyword>
<dbReference type="PROSITE" id="PS51257">
    <property type="entry name" value="PROKAR_LIPOPROTEIN"/>
    <property type="match status" value="1"/>
</dbReference>
<dbReference type="AlphaFoldDB" id="A0A3G9JNK5"/>
<organism evidence="1 2">
    <name type="scientific">Intestinibaculum porci</name>
    <dbReference type="NCBI Taxonomy" id="2487118"/>
    <lineage>
        <taxon>Bacteria</taxon>
        <taxon>Bacillati</taxon>
        <taxon>Bacillota</taxon>
        <taxon>Erysipelotrichia</taxon>
        <taxon>Erysipelotrichales</taxon>
        <taxon>Erysipelotrichaceae</taxon>
        <taxon>Intestinibaculum</taxon>
    </lineage>
</organism>
<gene>
    <name evidence="1" type="ORF">SG0102_07420</name>
</gene>
<dbReference type="EMBL" id="AP019309">
    <property type="protein sequence ID" value="BBH25808.1"/>
    <property type="molecule type" value="Genomic_DNA"/>
</dbReference>
<dbReference type="OrthoDB" id="3035838at2"/>
<evidence type="ECO:0008006" key="3">
    <source>
        <dbReference type="Google" id="ProtNLM"/>
    </source>
</evidence>
<dbReference type="InParanoid" id="A0A3G9JNK5"/>
<reference evidence="1 2" key="1">
    <citation type="submission" date="2018-11" db="EMBL/GenBank/DDBJ databases">
        <title>Novel Erysipelotrichaceae bacterium isolated from small intestine of a swine.</title>
        <authorList>
            <person name="Kim J.S."/>
            <person name="Choe H."/>
            <person name="Lee Y.R."/>
            <person name="Kim K.M."/>
            <person name="Park D.S."/>
        </authorList>
    </citation>
    <scope>NUCLEOTIDE SEQUENCE [LARGE SCALE GENOMIC DNA]</scope>
    <source>
        <strain evidence="1 2">SG0102</strain>
    </source>
</reference>
<evidence type="ECO:0000313" key="1">
    <source>
        <dbReference type="EMBL" id="BBH25808.1"/>
    </source>
</evidence>